<dbReference type="Gramene" id="GBG83342">
    <property type="protein sequence ID" value="GBG83342"/>
    <property type="gene ID" value="CBR_g37056"/>
</dbReference>
<feature type="chain" id="PRO_5017281614" evidence="1">
    <location>
        <begin position="26"/>
        <end position="130"/>
    </location>
</feature>
<dbReference type="Proteomes" id="UP000265515">
    <property type="component" value="Unassembled WGS sequence"/>
</dbReference>
<dbReference type="EMBL" id="BFEA01000436">
    <property type="protein sequence ID" value="GBG83342.1"/>
    <property type="molecule type" value="Genomic_DNA"/>
</dbReference>
<evidence type="ECO:0000313" key="3">
    <source>
        <dbReference type="Proteomes" id="UP000265515"/>
    </source>
</evidence>
<dbReference type="AlphaFoldDB" id="A0A388LMA2"/>
<accession>A0A388LMA2</accession>
<proteinExistence type="predicted"/>
<sequence>MGRFTAALAVASLVVLACALHVADAKAPCPCAPGTKRCCKDGPCVKCCKDCDCGPGKKCVKGECQPSCGCPPGLKRCCKDGPLLTLVLWFIRGNNGGLRTPGGGNKAYCTERALQQWLNDLTDLAGRFPL</sequence>
<gene>
    <name evidence="2" type="ORF">CBR_g37056</name>
</gene>
<evidence type="ECO:0000313" key="2">
    <source>
        <dbReference type="EMBL" id="GBG83342.1"/>
    </source>
</evidence>
<keyword evidence="3" id="KW-1185">Reference proteome</keyword>
<dbReference type="PROSITE" id="PS51257">
    <property type="entry name" value="PROKAR_LIPOPROTEIN"/>
    <property type="match status" value="1"/>
</dbReference>
<evidence type="ECO:0000256" key="1">
    <source>
        <dbReference type="SAM" id="SignalP"/>
    </source>
</evidence>
<organism evidence="2 3">
    <name type="scientific">Chara braunii</name>
    <name type="common">Braun's stonewort</name>
    <dbReference type="NCBI Taxonomy" id="69332"/>
    <lineage>
        <taxon>Eukaryota</taxon>
        <taxon>Viridiplantae</taxon>
        <taxon>Streptophyta</taxon>
        <taxon>Charophyceae</taxon>
        <taxon>Charales</taxon>
        <taxon>Characeae</taxon>
        <taxon>Chara</taxon>
    </lineage>
</organism>
<reference evidence="2 3" key="1">
    <citation type="journal article" date="2018" name="Cell">
        <title>The Chara Genome: Secondary Complexity and Implications for Plant Terrestrialization.</title>
        <authorList>
            <person name="Nishiyama T."/>
            <person name="Sakayama H."/>
            <person name="Vries J.D."/>
            <person name="Buschmann H."/>
            <person name="Saint-Marcoux D."/>
            <person name="Ullrich K.K."/>
            <person name="Haas F.B."/>
            <person name="Vanderstraeten L."/>
            <person name="Becker D."/>
            <person name="Lang D."/>
            <person name="Vosolsobe S."/>
            <person name="Rombauts S."/>
            <person name="Wilhelmsson P.K.I."/>
            <person name="Janitza P."/>
            <person name="Kern R."/>
            <person name="Heyl A."/>
            <person name="Rumpler F."/>
            <person name="Villalobos L.I.A.C."/>
            <person name="Clay J.M."/>
            <person name="Skokan R."/>
            <person name="Toyoda A."/>
            <person name="Suzuki Y."/>
            <person name="Kagoshima H."/>
            <person name="Schijlen E."/>
            <person name="Tajeshwar N."/>
            <person name="Catarino B."/>
            <person name="Hetherington A.J."/>
            <person name="Saltykova A."/>
            <person name="Bonnot C."/>
            <person name="Breuninger H."/>
            <person name="Symeonidi A."/>
            <person name="Radhakrishnan G.V."/>
            <person name="Van Nieuwerburgh F."/>
            <person name="Deforce D."/>
            <person name="Chang C."/>
            <person name="Karol K.G."/>
            <person name="Hedrich R."/>
            <person name="Ulvskov P."/>
            <person name="Glockner G."/>
            <person name="Delwiche C.F."/>
            <person name="Petrasek J."/>
            <person name="Van de Peer Y."/>
            <person name="Friml J."/>
            <person name="Beilby M."/>
            <person name="Dolan L."/>
            <person name="Kohara Y."/>
            <person name="Sugano S."/>
            <person name="Fujiyama A."/>
            <person name="Delaux P.-M."/>
            <person name="Quint M."/>
            <person name="TheiBen G."/>
            <person name="Hagemann M."/>
            <person name="Harholt J."/>
            <person name="Dunand C."/>
            <person name="Zachgo S."/>
            <person name="Langdale J."/>
            <person name="Maumus F."/>
            <person name="Straeten D.V.D."/>
            <person name="Gould S.B."/>
            <person name="Rensing S.A."/>
        </authorList>
    </citation>
    <scope>NUCLEOTIDE SEQUENCE [LARGE SCALE GENOMIC DNA]</scope>
    <source>
        <strain evidence="2 3">S276</strain>
    </source>
</reference>
<name>A0A388LMA2_CHABU</name>
<protein>
    <submittedName>
        <fullName evidence="2">Uncharacterized protein</fullName>
    </submittedName>
</protein>
<keyword evidence="1" id="KW-0732">Signal</keyword>
<feature type="signal peptide" evidence="1">
    <location>
        <begin position="1"/>
        <end position="25"/>
    </location>
</feature>
<comment type="caution">
    <text evidence="2">The sequence shown here is derived from an EMBL/GenBank/DDBJ whole genome shotgun (WGS) entry which is preliminary data.</text>
</comment>